<accession>A0A1I5AHH0</accession>
<keyword evidence="2" id="KW-0238">DNA-binding</keyword>
<keyword evidence="3" id="KW-0804">Transcription</keyword>
<reference evidence="6" key="1">
    <citation type="submission" date="2016-10" db="EMBL/GenBank/DDBJ databases">
        <authorList>
            <person name="Varghese N."/>
            <person name="Submissions S."/>
        </authorList>
    </citation>
    <scope>NUCLEOTIDE SEQUENCE [LARGE SCALE GENOMIC DNA]</scope>
    <source>
        <strain evidence="6">CGMCC 1.11101</strain>
    </source>
</reference>
<dbReference type="STRING" id="995034.SAMN05216219_1466"/>
<dbReference type="CDD" id="cd07377">
    <property type="entry name" value="WHTH_GntR"/>
    <property type="match status" value="1"/>
</dbReference>
<dbReference type="InterPro" id="IPR011711">
    <property type="entry name" value="GntR_C"/>
</dbReference>
<name>A0A1I5AHH0_9MICO</name>
<evidence type="ECO:0000313" key="6">
    <source>
        <dbReference type="Proteomes" id="UP000198867"/>
    </source>
</evidence>
<keyword evidence="6" id="KW-1185">Reference proteome</keyword>
<dbReference type="Pfam" id="PF07729">
    <property type="entry name" value="FCD"/>
    <property type="match status" value="1"/>
</dbReference>
<dbReference type="PANTHER" id="PTHR43537:SF45">
    <property type="entry name" value="GNTR FAMILY REGULATORY PROTEIN"/>
    <property type="match status" value="1"/>
</dbReference>
<dbReference type="InterPro" id="IPR036390">
    <property type="entry name" value="WH_DNA-bd_sf"/>
</dbReference>
<dbReference type="InterPro" id="IPR036388">
    <property type="entry name" value="WH-like_DNA-bd_sf"/>
</dbReference>
<dbReference type="GO" id="GO:0003700">
    <property type="term" value="F:DNA-binding transcription factor activity"/>
    <property type="evidence" value="ECO:0007669"/>
    <property type="project" value="InterPro"/>
</dbReference>
<dbReference type="Pfam" id="PF00392">
    <property type="entry name" value="GntR"/>
    <property type="match status" value="1"/>
</dbReference>
<sequence>MVDAVQSRSEGRPGMSRSPVAEQVYGEVLSRILSGELQAEERITIDALGRDLGVSQTPIREALHRLDADGLVVHAHLSGYRVAPRLTREQFEALVEIRLLLEPAAARYAASGSDEKGRRALQQAAACITPDLIDTSDHHAYARFSQLDAALHNSIAAQSGNSFIEDAVSRLHTHARLFRLSDRADITIRAIDEHSAIVAAITERAPDRAAEAMREHLERSAERFRTAFRS</sequence>
<dbReference type="PANTHER" id="PTHR43537">
    <property type="entry name" value="TRANSCRIPTIONAL REGULATOR, GNTR FAMILY"/>
    <property type="match status" value="1"/>
</dbReference>
<dbReference type="PROSITE" id="PS50949">
    <property type="entry name" value="HTH_GNTR"/>
    <property type="match status" value="1"/>
</dbReference>
<evidence type="ECO:0000259" key="4">
    <source>
        <dbReference type="PROSITE" id="PS50949"/>
    </source>
</evidence>
<dbReference type="GO" id="GO:0003677">
    <property type="term" value="F:DNA binding"/>
    <property type="evidence" value="ECO:0007669"/>
    <property type="project" value="UniProtKB-KW"/>
</dbReference>
<keyword evidence="1" id="KW-0805">Transcription regulation</keyword>
<gene>
    <name evidence="5" type="ORF">SAMN05216219_1466</name>
</gene>
<dbReference type="Proteomes" id="UP000198867">
    <property type="component" value="Unassembled WGS sequence"/>
</dbReference>
<feature type="domain" description="HTH gntR-type" evidence="4">
    <location>
        <begin position="18"/>
        <end position="85"/>
    </location>
</feature>
<evidence type="ECO:0000313" key="5">
    <source>
        <dbReference type="EMBL" id="SFN61873.1"/>
    </source>
</evidence>
<dbReference type="InterPro" id="IPR000524">
    <property type="entry name" value="Tscrpt_reg_HTH_GntR"/>
</dbReference>
<evidence type="ECO:0000256" key="3">
    <source>
        <dbReference type="ARBA" id="ARBA00023163"/>
    </source>
</evidence>
<evidence type="ECO:0000256" key="2">
    <source>
        <dbReference type="ARBA" id="ARBA00023125"/>
    </source>
</evidence>
<dbReference type="SMART" id="SM00895">
    <property type="entry name" value="FCD"/>
    <property type="match status" value="1"/>
</dbReference>
<dbReference type="Gene3D" id="1.10.10.10">
    <property type="entry name" value="Winged helix-like DNA-binding domain superfamily/Winged helix DNA-binding domain"/>
    <property type="match status" value="1"/>
</dbReference>
<protein>
    <submittedName>
        <fullName evidence="5">Transcriptional regulator, GntR family</fullName>
    </submittedName>
</protein>
<dbReference type="InterPro" id="IPR008920">
    <property type="entry name" value="TF_FadR/GntR_C"/>
</dbReference>
<dbReference type="SUPFAM" id="SSF46785">
    <property type="entry name" value="Winged helix' DNA-binding domain"/>
    <property type="match status" value="1"/>
</dbReference>
<dbReference type="EMBL" id="FOVM01000003">
    <property type="protein sequence ID" value="SFN61873.1"/>
    <property type="molecule type" value="Genomic_DNA"/>
</dbReference>
<organism evidence="5 6">
    <name type="scientific">Mycetocola miduiensis</name>
    <dbReference type="NCBI Taxonomy" id="995034"/>
    <lineage>
        <taxon>Bacteria</taxon>
        <taxon>Bacillati</taxon>
        <taxon>Actinomycetota</taxon>
        <taxon>Actinomycetes</taxon>
        <taxon>Micrococcales</taxon>
        <taxon>Microbacteriaceae</taxon>
        <taxon>Mycetocola</taxon>
    </lineage>
</organism>
<dbReference type="SMART" id="SM00345">
    <property type="entry name" value="HTH_GNTR"/>
    <property type="match status" value="1"/>
</dbReference>
<proteinExistence type="predicted"/>
<evidence type="ECO:0000256" key="1">
    <source>
        <dbReference type="ARBA" id="ARBA00023015"/>
    </source>
</evidence>
<dbReference type="Gene3D" id="1.20.120.530">
    <property type="entry name" value="GntR ligand-binding domain-like"/>
    <property type="match status" value="1"/>
</dbReference>
<dbReference type="SUPFAM" id="SSF48008">
    <property type="entry name" value="GntR ligand-binding domain-like"/>
    <property type="match status" value="1"/>
</dbReference>
<dbReference type="AlphaFoldDB" id="A0A1I5AHH0"/>